<sequence length="285" mass="32779">MKNFLFLMIAAIMIVGCGSDKEEDIYSEVEYDFDAMQNLSLDSVHYYTFRMKDNKYVLAKKRRDDQSTTWSTVLVQPSSITVDLGYGNKQELEFSKLSGSFFDTVDLLFIGWETSDRLTTQANLHYVKIDIYSANGKIVNRMDIKPGHHRCSFVRWIDEKVILLEGENTYTAYSIIDKKGAILEYKEDVELLAAKDPLCTWNKGYITGGYNALYLCDLEKGTYTIDLENYVSSKYPEEVNKPRIEITKVTMNNNIATSNITITFYDGKKKNDIIKIDVNTHEIIN</sequence>
<accession>A0A943DW45</accession>
<gene>
    <name evidence="1" type="ORF">KHY35_13470</name>
</gene>
<dbReference type="PROSITE" id="PS51257">
    <property type="entry name" value="PROKAR_LIPOPROTEIN"/>
    <property type="match status" value="1"/>
</dbReference>
<reference evidence="1" key="1">
    <citation type="submission" date="2021-02" db="EMBL/GenBank/DDBJ databases">
        <title>Infant gut strain persistence is associated with maternal origin, phylogeny, and functional potential including surface adhesion and iron acquisition.</title>
        <authorList>
            <person name="Lou Y.C."/>
        </authorList>
    </citation>
    <scope>NUCLEOTIDE SEQUENCE</scope>
    <source>
        <strain evidence="1">L3_082_243G1_dasL3_082_243G1_maxbin2.maxbin.015s ta_sub</strain>
    </source>
</reference>
<evidence type="ECO:0000313" key="1">
    <source>
        <dbReference type="EMBL" id="MBS5411696.1"/>
    </source>
</evidence>
<proteinExistence type="predicted"/>
<organism evidence="1 2">
    <name type="scientific">Bacteroides thetaiotaomicron</name>
    <dbReference type="NCBI Taxonomy" id="818"/>
    <lineage>
        <taxon>Bacteria</taxon>
        <taxon>Pseudomonadati</taxon>
        <taxon>Bacteroidota</taxon>
        <taxon>Bacteroidia</taxon>
        <taxon>Bacteroidales</taxon>
        <taxon>Bacteroidaceae</taxon>
        <taxon>Bacteroides</taxon>
    </lineage>
</organism>
<dbReference type="Proteomes" id="UP000782901">
    <property type="component" value="Unassembled WGS sequence"/>
</dbReference>
<name>A0A943DW45_BACT4</name>
<dbReference type="AlphaFoldDB" id="A0A943DW45"/>
<protein>
    <recommendedName>
        <fullName evidence="3">Lipoprotein</fullName>
    </recommendedName>
</protein>
<dbReference type="EMBL" id="JAGZEE010000018">
    <property type="protein sequence ID" value="MBS5411696.1"/>
    <property type="molecule type" value="Genomic_DNA"/>
</dbReference>
<evidence type="ECO:0000313" key="2">
    <source>
        <dbReference type="Proteomes" id="UP000782901"/>
    </source>
</evidence>
<comment type="caution">
    <text evidence="1">The sequence shown here is derived from an EMBL/GenBank/DDBJ whole genome shotgun (WGS) entry which is preliminary data.</text>
</comment>
<evidence type="ECO:0008006" key="3">
    <source>
        <dbReference type="Google" id="ProtNLM"/>
    </source>
</evidence>